<dbReference type="AlphaFoldDB" id="A0A9Q3PLT0"/>
<evidence type="ECO:0000256" key="1">
    <source>
        <dbReference type="SAM" id="MobiDB-lite"/>
    </source>
</evidence>
<evidence type="ECO:0000313" key="2">
    <source>
        <dbReference type="EMBL" id="MBW0565072.1"/>
    </source>
</evidence>
<organism evidence="2 3">
    <name type="scientific">Austropuccinia psidii MF-1</name>
    <dbReference type="NCBI Taxonomy" id="1389203"/>
    <lineage>
        <taxon>Eukaryota</taxon>
        <taxon>Fungi</taxon>
        <taxon>Dikarya</taxon>
        <taxon>Basidiomycota</taxon>
        <taxon>Pucciniomycotina</taxon>
        <taxon>Pucciniomycetes</taxon>
        <taxon>Pucciniales</taxon>
        <taxon>Sphaerophragmiaceae</taxon>
        <taxon>Austropuccinia</taxon>
    </lineage>
</organism>
<accession>A0A9Q3PLT0</accession>
<reference evidence="2" key="1">
    <citation type="submission" date="2021-03" db="EMBL/GenBank/DDBJ databases">
        <title>Draft genome sequence of rust myrtle Austropuccinia psidii MF-1, a brazilian biotype.</title>
        <authorList>
            <person name="Quecine M.C."/>
            <person name="Pachon D.M.R."/>
            <person name="Bonatelli M.L."/>
            <person name="Correr F.H."/>
            <person name="Franceschini L.M."/>
            <person name="Leite T.F."/>
            <person name="Margarido G.R.A."/>
            <person name="Almeida C.A."/>
            <person name="Ferrarezi J.A."/>
            <person name="Labate C.A."/>
        </authorList>
    </citation>
    <scope>NUCLEOTIDE SEQUENCE</scope>
    <source>
        <strain evidence="2">MF-1</strain>
    </source>
</reference>
<feature type="non-terminal residue" evidence="2">
    <location>
        <position position="1"/>
    </location>
</feature>
<name>A0A9Q3PLT0_9BASI</name>
<protein>
    <submittedName>
        <fullName evidence="2">Uncharacterized protein</fullName>
    </submittedName>
</protein>
<sequence length="394" mass="45753">LKLIPKLFQYHRQSFVGDLAINKFNSSFKIFHKSINNFIFIFDDLTSLNLQDCHLEPAYFEFIANSIPSSSSSSSSSSDKMNNLSRQPSHSKSSNFISHFHSASLISTSLAIAYSLLLHISLPTLDNHNHLIKLPLRHSSLFTLLPQIIAESFIISHLSLSTFNSFGACLHLLKIPLLSTVYLYFNVDFKNQISRSLIFDLVNYYGQFFIFYLLNSHSKFNFNQNHNHIHNHNQINQTQVKSKNKEINNTSDWELEKIFIASLSWILISLIDGITCYLYEKYLTDWIKSDIDSFIKKHELDQYFLLKSPSNNLHFEILRPKRLFQDKGMLKYQLISPLINLPYLFSSASLISLPADFILLDRLPMLSIHTKLRWILGLVIRRLINSSLSYFFQK</sequence>
<dbReference type="Proteomes" id="UP000765509">
    <property type="component" value="Unassembled WGS sequence"/>
</dbReference>
<dbReference type="OrthoDB" id="14339at2759"/>
<dbReference type="EMBL" id="AVOT02076812">
    <property type="protein sequence ID" value="MBW0565072.1"/>
    <property type="molecule type" value="Genomic_DNA"/>
</dbReference>
<feature type="region of interest" description="Disordered" evidence="1">
    <location>
        <begin position="70"/>
        <end position="93"/>
    </location>
</feature>
<comment type="caution">
    <text evidence="2">The sequence shown here is derived from an EMBL/GenBank/DDBJ whole genome shotgun (WGS) entry which is preliminary data.</text>
</comment>
<keyword evidence="3" id="KW-1185">Reference proteome</keyword>
<feature type="compositionally biased region" description="Polar residues" evidence="1">
    <location>
        <begin position="79"/>
        <end position="93"/>
    </location>
</feature>
<gene>
    <name evidence="2" type="ORF">O181_104787</name>
</gene>
<evidence type="ECO:0000313" key="3">
    <source>
        <dbReference type="Proteomes" id="UP000765509"/>
    </source>
</evidence>
<proteinExistence type="predicted"/>